<evidence type="ECO:0000313" key="5">
    <source>
        <dbReference type="EMBL" id="MQM07121.1"/>
    </source>
</evidence>
<keyword evidence="2" id="KW-0378">Hydrolase</keyword>
<dbReference type="Gene3D" id="2.160.20.10">
    <property type="entry name" value="Single-stranded right-handed beta-helix, Pectin lyase-like"/>
    <property type="match status" value="2"/>
</dbReference>
<evidence type="ECO:0000256" key="3">
    <source>
        <dbReference type="ARBA" id="ARBA00023085"/>
    </source>
</evidence>
<dbReference type="InterPro" id="IPR011050">
    <property type="entry name" value="Pectin_lyase_fold/virulence"/>
</dbReference>
<reference evidence="5" key="1">
    <citation type="submission" date="2017-07" db="EMBL/GenBank/DDBJ databases">
        <title>Taro Niue Genome Assembly and Annotation.</title>
        <authorList>
            <person name="Atibalentja N."/>
            <person name="Keating K."/>
            <person name="Fields C.J."/>
        </authorList>
    </citation>
    <scope>NUCLEOTIDE SEQUENCE</scope>
    <source>
        <strain evidence="5">Niue_2</strain>
        <tissue evidence="5">Leaf</tissue>
    </source>
</reference>
<name>A0A843WNS8_COLES</name>
<dbReference type="InterPro" id="IPR000070">
    <property type="entry name" value="Pectinesterase_cat"/>
</dbReference>
<dbReference type="OrthoDB" id="615350at2759"/>
<sequence>MGGRFGWSGSGYFGLVIVGRPIARSPGLAVTGTSHYGRARQSASVYGKGFIARDMGFRNTAGPAKHQAVALMSNSDLSVFYRCRFDAYQDTLYANSLRQFYRECDIYGTVDSYLWQRRHRLPVLHPAAAVRPWGDLSSVKVYQGRPWKAYFTTVFMRSVLSGVINPAGWLAWRGNSAPSTIFYAKYQNTGPGASTRNRVKWKGVRTQKQASRFTVG</sequence>
<evidence type="ECO:0000313" key="6">
    <source>
        <dbReference type="Proteomes" id="UP000652761"/>
    </source>
</evidence>
<accession>A0A843WNS8</accession>
<evidence type="ECO:0000259" key="4">
    <source>
        <dbReference type="Pfam" id="PF01095"/>
    </source>
</evidence>
<dbReference type="GO" id="GO:0045490">
    <property type="term" value="P:pectin catabolic process"/>
    <property type="evidence" value="ECO:0007669"/>
    <property type="project" value="UniProtKB-UniPathway"/>
</dbReference>
<dbReference type="UniPathway" id="UPA00545">
    <property type="reaction ID" value="UER00823"/>
</dbReference>
<comment type="caution">
    <text evidence="5">The sequence shown here is derived from an EMBL/GenBank/DDBJ whole genome shotgun (WGS) entry which is preliminary data.</text>
</comment>
<protein>
    <recommendedName>
        <fullName evidence="4">Pectinesterase catalytic domain-containing protein</fullName>
    </recommendedName>
</protein>
<dbReference type="Pfam" id="PF01095">
    <property type="entry name" value="Pectinesterase"/>
    <property type="match status" value="2"/>
</dbReference>
<comment type="pathway">
    <text evidence="1">Glycan metabolism; pectin degradation; 2-dehydro-3-deoxy-D-gluconate from pectin: step 1/5.</text>
</comment>
<dbReference type="GO" id="GO:0030599">
    <property type="term" value="F:pectinesterase activity"/>
    <property type="evidence" value="ECO:0007669"/>
    <property type="project" value="InterPro"/>
</dbReference>
<dbReference type="GO" id="GO:0042545">
    <property type="term" value="P:cell wall modification"/>
    <property type="evidence" value="ECO:0007669"/>
    <property type="project" value="InterPro"/>
</dbReference>
<dbReference type="InterPro" id="IPR012334">
    <property type="entry name" value="Pectin_lyas_fold"/>
</dbReference>
<dbReference type="PANTHER" id="PTHR31707">
    <property type="entry name" value="PECTINESTERASE"/>
    <property type="match status" value="1"/>
</dbReference>
<dbReference type="SUPFAM" id="SSF51126">
    <property type="entry name" value="Pectin lyase-like"/>
    <property type="match status" value="1"/>
</dbReference>
<proteinExistence type="predicted"/>
<dbReference type="EMBL" id="NMUH01003799">
    <property type="protein sequence ID" value="MQM07121.1"/>
    <property type="molecule type" value="Genomic_DNA"/>
</dbReference>
<organism evidence="5 6">
    <name type="scientific">Colocasia esculenta</name>
    <name type="common">Wild taro</name>
    <name type="synonym">Arum esculentum</name>
    <dbReference type="NCBI Taxonomy" id="4460"/>
    <lineage>
        <taxon>Eukaryota</taxon>
        <taxon>Viridiplantae</taxon>
        <taxon>Streptophyta</taxon>
        <taxon>Embryophyta</taxon>
        <taxon>Tracheophyta</taxon>
        <taxon>Spermatophyta</taxon>
        <taxon>Magnoliopsida</taxon>
        <taxon>Liliopsida</taxon>
        <taxon>Araceae</taxon>
        <taxon>Aroideae</taxon>
        <taxon>Colocasieae</taxon>
        <taxon>Colocasia</taxon>
    </lineage>
</organism>
<feature type="domain" description="Pectinesterase catalytic" evidence="4">
    <location>
        <begin position="42"/>
        <end position="111"/>
    </location>
</feature>
<dbReference type="AlphaFoldDB" id="A0A843WNS8"/>
<keyword evidence="6" id="KW-1185">Reference proteome</keyword>
<keyword evidence="3" id="KW-0063">Aspartyl esterase</keyword>
<feature type="domain" description="Pectinesterase catalytic" evidence="4">
    <location>
        <begin position="137"/>
        <end position="215"/>
    </location>
</feature>
<dbReference type="Proteomes" id="UP000652761">
    <property type="component" value="Unassembled WGS sequence"/>
</dbReference>
<evidence type="ECO:0000256" key="1">
    <source>
        <dbReference type="ARBA" id="ARBA00005184"/>
    </source>
</evidence>
<gene>
    <name evidence="5" type="ORF">Taro_039955</name>
</gene>
<evidence type="ECO:0000256" key="2">
    <source>
        <dbReference type="ARBA" id="ARBA00022801"/>
    </source>
</evidence>